<dbReference type="GO" id="GO:0005697">
    <property type="term" value="C:telomerase holoenzyme complex"/>
    <property type="evidence" value="ECO:0007669"/>
    <property type="project" value="TreeGrafter"/>
</dbReference>
<dbReference type="GO" id="GO:0042162">
    <property type="term" value="F:telomeric DNA binding"/>
    <property type="evidence" value="ECO:0007669"/>
    <property type="project" value="TreeGrafter"/>
</dbReference>
<dbReference type="InterPro" id="IPR045153">
    <property type="entry name" value="Est1/Ebs1-like"/>
</dbReference>
<feature type="compositionally biased region" description="Basic residues" evidence="2">
    <location>
        <begin position="668"/>
        <end position="678"/>
    </location>
</feature>
<feature type="region of interest" description="Disordered" evidence="2">
    <location>
        <begin position="115"/>
        <end position="226"/>
    </location>
</feature>
<dbReference type="InterPro" id="IPR018834">
    <property type="entry name" value="DNA/RNA-bd_Est1-type"/>
</dbReference>
<feature type="compositionally biased region" description="Basic and acidic residues" evidence="2">
    <location>
        <begin position="530"/>
        <end position="541"/>
    </location>
</feature>
<evidence type="ECO:0000313" key="5">
    <source>
        <dbReference type="Proteomes" id="UP000299102"/>
    </source>
</evidence>
<feature type="compositionally biased region" description="Polar residues" evidence="2">
    <location>
        <begin position="159"/>
        <end position="171"/>
    </location>
</feature>
<feature type="compositionally biased region" description="Low complexity" evidence="2">
    <location>
        <begin position="632"/>
        <end position="641"/>
    </location>
</feature>
<comment type="caution">
    <text evidence="4">The sequence shown here is derived from an EMBL/GenBank/DDBJ whole genome shotgun (WGS) entry which is preliminary data.</text>
</comment>
<keyword evidence="1" id="KW-0866">Nonsense-mediated mRNA decay</keyword>
<feature type="compositionally biased region" description="Polar residues" evidence="2">
    <location>
        <begin position="601"/>
        <end position="624"/>
    </location>
</feature>
<evidence type="ECO:0000259" key="3">
    <source>
        <dbReference type="Pfam" id="PF10373"/>
    </source>
</evidence>
<organism evidence="4 5">
    <name type="scientific">Eumeta variegata</name>
    <name type="common">Bagworm moth</name>
    <name type="synonym">Eumeta japonica</name>
    <dbReference type="NCBI Taxonomy" id="151549"/>
    <lineage>
        <taxon>Eukaryota</taxon>
        <taxon>Metazoa</taxon>
        <taxon>Ecdysozoa</taxon>
        <taxon>Arthropoda</taxon>
        <taxon>Hexapoda</taxon>
        <taxon>Insecta</taxon>
        <taxon>Pterygota</taxon>
        <taxon>Neoptera</taxon>
        <taxon>Endopterygota</taxon>
        <taxon>Lepidoptera</taxon>
        <taxon>Glossata</taxon>
        <taxon>Ditrysia</taxon>
        <taxon>Tineoidea</taxon>
        <taxon>Psychidae</taxon>
        <taxon>Oiketicinae</taxon>
        <taxon>Eumeta</taxon>
    </lineage>
</organism>
<dbReference type="PANTHER" id="PTHR15696:SF0">
    <property type="entry name" value="TELOMERASE-BINDING PROTEIN EST1A"/>
    <property type="match status" value="1"/>
</dbReference>
<feature type="region of interest" description="Disordered" evidence="2">
    <location>
        <begin position="1"/>
        <end position="99"/>
    </location>
</feature>
<feature type="compositionally biased region" description="Gly residues" evidence="2">
    <location>
        <begin position="642"/>
        <end position="666"/>
    </location>
</feature>
<feature type="domain" description="DNA/RNA-binding" evidence="3">
    <location>
        <begin position="888"/>
        <end position="914"/>
    </location>
</feature>
<dbReference type="GO" id="GO:0000184">
    <property type="term" value="P:nuclear-transcribed mRNA catabolic process, nonsense-mediated decay"/>
    <property type="evidence" value="ECO:0007669"/>
    <property type="project" value="UniProtKB-KW"/>
</dbReference>
<feature type="region of interest" description="Disordered" evidence="2">
    <location>
        <begin position="268"/>
        <end position="287"/>
    </location>
</feature>
<reference evidence="4 5" key="1">
    <citation type="journal article" date="2019" name="Commun. Biol.">
        <title>The bagworm genome reveals a unique fibroin gene that provides high tensile strength.</title>
        <authorList>
            <person name="Kono N."/>
            <person name="Nakamura H."/>
            <person name="Ohtoshi R."/>
            <person name="Tomita M."/>
            <person name="Numata K."/>
            <person name="Arakawa K."/>
        </authorList>
    </citation>
    <scope>NUCLEOTIDE SEQUENCE [LARGE SCALE GENOMIC DNA]</scope>
</reference>
<dbReference type="Proteomes" id="UP000299102">
    <property type="component" value="Unassembled WGS sequence"/>
</dbReference>
<dbReference type="PANTHER" id="PTHR15696">
    <property type="entry name" value="SMG-7 SUPPRESSOR WITH MORPHOLOGICAL EFFECT ON GENITALIA PROTEIN 7"/>
    <property type="match status" value="1"/>
</dbReference>
<gene>
    <name evidence="4" type="ORF">EVAR_74636_1</name>
</gene>
<feature type="compositionally biased region" description="Basic and acidic residues" evidence="2">
    <location>
        <begin position="551"/>
        <end position="574"/>
    </location>
</feature>
<feature type="compositionally biased region" description="Polar residues" evidence="2">
    <location>
        <begin position="422"/>
        <end position="431"/>
    </location>
</feature>
<dbReference type="STRING" id="151549.A0A4C1WAQ9"/>
<feature type="compositionally biased region" description="Polar residues" evidence="2">
    <location>
        <begin position="60"/>
        <end position="75"/>
    </location>
</feature>
<keyword evidence="5" id="KW-1185">Reference proteome</keyword>
<dbReference type="InterPro" id="IPR011990">
    <property type="entry name" value="TPR-like_helical_dom_sf"/>
</dbReference>
<feature type="compositionally biased region" description="Basic and acidic residues" evidence="2">
    <location>
        <begin position="403"/>
        <end position="416"/>
    </location>
</feature>
<feature type="region of interest" description="Disordered" evidence="2">
    <location>
        <begin position="528"/>
        <end position="731"/>
    </location>
</feature>
<evidence type="ECO:0000256" key="1">
    <source>
        <dbReference type="ARBA" id="ARBA00023161"/>
    </source>
</evidence>
<dbReference type="SUPFAM" id="SSF48452">
    <property type="entry name" value="TPR-like"/>
    <property type="match status" value="1"/>
</dbReference>
<feature type="compositionally biased region" description="Low complexity" evidence="2">
    <location>
        <begin position="199"/>
        <end position="210"/>
    </location>
</feature>
<protein>
    <recommendedName>
        <fullName evidence="3">DNA/RNA-binding domain-containing protein</fullName>
    </recommendedName>
</protein>
<feature type="region of interest" description="Disordered" evidence="2">
    <location>
        <begin position="403"/>
        <end position="431"/>
    </location>
</feature>
<feature type="region of interest" description="Disordered" evidence="2">
    <location>
        <begin position="782"/>
        <end position="815"/>
    </location>
</feature>
<feature type="compositionally biased region" description="Basic and acidic residues" evidence="2">
    <location>
        <begin position="700"/>
        <end position="722"/>
    </location>
</feature>
<dbReference type="AlphaFoldDB" id="A0A4C1WAQ9"/>
<feature type="compositionally biased region" description="Basic and acidic residues" evidence="2">
    <location>
        <begin position="463"/>
        <end position="477"/>
    </location>
</feature>
<feature type="region of interest" description="Disordered" evidence="2">
    <location>
        <begin position="460"/>
        <end position="505"/>
    </location>
</feature>
<feature type="compositionally biased region" description="Basic and acidic residues" evidence="2">
    <location>
        <begin position="173"/>
        <end position="183"/>
    </location>
</feature>
<proteinExistence type="predicted"/>
<sequence length="1045" mass="116422">MDDESKNFRKGKPQQKFYRPGSGPLRKSSPGLDGMMENCNIDNSPRGRGQGRYRSRNNQDDQSLGASSNKTSNLTRNKKPEQSFYIPRSSGANSDVTSLRCDGSAQVYDRNTSEIQGYNNCSDSNSCGRSSLVHRDRPESKNNTGHDFNYSRNHRQVSEPRSMSPTYSNQDLHFADRNRDSRSMETSAGKHHVPGSSGGKPPSGRRNSSGYSSDVPRPKHINIDHIPPRFRKRFLASSAHYSLDNTNDYTNREQYSINYTPQSLYNQNSVHTNPPMWSQTLPSRGRGRLRDFDRIDKEKLILAYLKSYESGNSRHSTPSSSNINIYESSLNDSRNYDYQKSGPRSNDYQKEAYSSDIINKSNTTHNNSLENSNYVQVDSTSDGNDNIGDNKAPTLYVKDDKIHKDSQHDDSDHHEDDEAVPNSCTNLSDMTNLDWTEEVEKNIKLEDVCDATFSLTSTTKSSLVRDEKLSEPGESKRSGKSRRKEKRSSSRGNKNTEKSSESVSNNQINKIEHARKDSGPQEHFNLSALRQKERERRDSHRSNRSSTIGNSRDDLDRWRSWRSYSREHSTERRIVSQSNSRDPSTNRAMSPRDNDGFRVPSQASNLRSSTNQRRNSGAWSSGRISSLERGRVSPVLSNVPSGGVGGGGGNVPGGGGGGGGGTGEGGRSSRRRSSRRNRRDAENTAPAPPSSTVSSTTTNWREEILESKKLTQRCQEAKKALTEKPLPNGPSVPVSHPGLIILPQNTSTQMNNDQGRTTSHIQKTLYDHQNPSKPIIVQAVPGRLDTTNDRLTNLESSGRSGGSGGGYEQSDVERAARHRSLLQKVDRADAVLQAHTLGGPVALALHWQELIDTRLALISVQKLYIFLGDLARYKEQVNETNNYAKSKLCYTKAQQINPKNGRPYNQLAILAIYAYEAAEKKRRAARETASGATAAGGAGVAPVGRGLRREVWVRPSGGRTTTLRQNTIEDHFMDMSPVEIMQQDIKNSPNCDSDLYTLWGSVPSYNIEHFILFMRSKVVGGSVFKGVAFEPKDTGFDLDHKQKDQ</sequence>
<feature type="compositionally biased region" description="Polar residues" evidence="2">
    <location>
        <begin position="115"/>
        <end position="129"/>
    </location>
</feature>
<evidence type="ECO:0000313" key="4">
    <source>
        <dbReference type="EMBL" id="GBP48131.1"/>
    </source>
</evidence>
<feature type="compositionally biased region" description="Polar residues" evidence="2">
    <location>
        <begin position="575"/>
        <end position="588"/>
    </location>
</feature>
<feature type="compositionally biased region" description="Polar residues" evidence="2">
    <location>
        <begin position="268"/>
        <end position="282"/>
    </location>
</feature>
<evidence type="ECO:0000256" key="2">
    <source>
        <dbReference type="SAM" id="MobiDB-lite"/>
    </source>
</evidence>
<dbReference type="Gene3D" id="1.25.40.10">
    <property type="entry name" value="Tetratricopeptide repeat domain"/>
    <property type="match status" value="1"/>
</dbReference>
<dbReference type="OrthoDB" id="2017974at2759"/>
<dbReference type="Pfam" id="PF10373">
    <property type="entry name" value="EST1_DNA_bind"/>
    <property type="match status" value="1"/>
</dbReference>
<dbReference type="EMBL" id="BGZK01000517">
    <property type="protein sequence ID" value="GBP48131.1"/>
    <property type="molecule type" value="Genomic_DNA"/>
</dbReference>
<dbReference type="GO" id="GO:0070034">
    <property type="term" value="F:telomerase RNA binding"/>
    <property type="evidence" value="ECO:0007669"/>
    <property type="project" value="TreeGrafter"/>
</dbReference>
<accession>A0A4C1WAQ9</accession>
<name>A0A4C1WAQ9_EUMVA</name>